<dbReference type="Gene3D" id="3.40.1050.10">
    <property type="entry name" value="Carbonic anhydrase"/>
    <property type="match status" value="1"/>
</dbReference>
<feature type="binding site" evidence="9">
    <location>
        <position position="63"/>
    </location>
    <ligand>
        <name>Zn(2+)</name>
        <dbReference type="ChEBI" id="CHEBI:29105"/>
    </ligand>
</feature>
<dbReference type="AlphaFoldDB" id="A0A9N9BRC1"/>
<dbReference type="PANTHER" id="PTHR11002:SF76">
    <property type="entry name" value="CARBONIC ANHYDRASE"/>
    <property type="match status" value="1"/>
</dbReference>
<evidence type="ECO:0000313" key="11">
    <source>
        <dbReference type="EMBL" id="CAG8575035.1"/>
    </source>
</evidence>
<keyword evidence="12" id="KW-1185">Reference proteome</keyword>
<evidence type="ECO:0000256" key="7">
    <source>
        <dbReference type="ARBA" id="ARBA00031969"/>
    </source>
</evidence>
<comment type="catalytic activity">
    <reaction evidence="8 10">
        <text>hydrogencarbonate + H(+) = CO2 + H2O</text>
        <dbReference type="Rhea" id="RHEA:10748"/>
        <dbReference type="ChEBI" id="CHEBI:15377"/>
        <dbReference type="ChEBI" id="CHEBI:15378"/>
        <dbReference type="ChEBI" id="CHEBI:16526"/>
        <dbReference type="ChEBI" id="CHEBI:17544"/>
        <dbReference type="EC" id="4.2.1.1"/>
    </reaction>
</comment>
<evidence type="ECO:0000256" key="6">
    <source>
        <dbReference type="ARBA" id="ARBA00023239"/>
    </source>
</evidence>
<evidence type="ECO:0000256" key="3">
    <source>
        <dbReference type="ARBA" id="ARBA00014628"/>
    </source>
</evidence>
<dbReference type="EMBL" id="CAJVPV010004526">
    <property type="protein sequence ID" value="CAG8575035.1"/>
    <property type="molecule type" value="Genomic_DNA"/>
</dbReference>
<name>A0A9N9BRC1_9GLOM</name>
<feature type="binding site" evidence="9">
    <location>
        <position position="65"/>
    </location>
    <ligand>
        <name>Zn(2+)</name>
        <dbReference type="ChEBI" id="CHEBI:29105"/>
    </ligand>
</feature>
<evidence type="ECO:0000256" key="8">
    <source>
        <dbReference type="ARBA" id="ARBA00048348"/>
    </source>
</evidence>
<accession>A0A9N9BRC1</accession>
<gene>
    <name evidence="11" type="ORF">AMORRO_LOCUS6654</name>
</gene>
<evidence type="ECO:0000313" key="12">
    <source>
        <dbReference type="Proteomes" id="UP000789342"/>
    </source>
</evidence>
<keyword evidence="5 9" id="KW-0862">Zinc</keyword>
<comment type="similarity">
    <text evidence="1 10">Belongs to the beta-class carbonic anhydrase family.</text>
</comment>
<dbReference type="InterPro" id="IPR015892">
    <property type="entry name" value="Carbonic_anhydrase_CS"/>
</dbReference>
<dbReference type="InterPro" id="IPR001765">
    <property type="entry name" value="Carbonic_anhydrase"/>
</dbReference>
<dbReference type="EC" id="4.2.1.1" evidence="2 10"/>
<sequence length="231" mass="26389">CKNGPHDHDLITPRLTSFSDVGENLEELFRMNKIWAETITAQHPDFFAERAKTQNPHIVWIGCSDSRVPAETIVQLGPGEIFVHRNIANQFNHTDLNSLSVLQYAIEHLQVEHVIVCGHYGCGGVAASMKNKQHGLVDNWLCNLKDIYWKNKKLFNELSEEERINLLVRLNVKQQVYNVTATSIVQRAWANGNQVKVHGWVYDLSTGLLEDLKVDIENETELCDQIYKVID</sequence>
<evidence type="ECO:0000256" key="2">
    <source>
        <dbReference type="ARBA" id="ARBA00012925"/>
    </source>
</evidence>
<keyword evidence="4 9" id="KW-0479">Metal-binding</keyword>
<dbReference type="Proteomes" id="UP000789342">
    <property type="component" value="Unassembled WGS sequence"/>
</dbReference>
<proteinExistence type="inferred from homology"/>
<dbReference type="GO" id="GO:0008270">
    <property type="term" value="F:zinc ion binding"/>
    <property type="evidence" value="ECO:0007669"/>
    <property type="project" value="UniProtKB-UniRule"/>
</dbReference>
<evidence type="ECO:0000256" key="4">
    <source>
        <dbReference type="ARBA" id="ARBA00022723"/>
    </source>
</evidence>
<evidence type="ECO:0000256" key="1">
    <source>
        <dbReference type="ARBA" id="ARBA00006217"/>
    </source>
</evidence>
<evidence type="ECO:0000256" key="9">
    <source>
        <dbReference type="PIRSR" id="PIRSR601765-1"/>
    </source>
</evidence>
<evidence type="ECO:0000256" key="5">
    <source>
        <dbReference type="ARBA" id="ARBA00022833"/>
    </source>
</evidence>
<dbReference type="OrthoDB" id="10248475at2759"/>
<dbReference type="InterPro" id="IPR036874">
    <property type="entry name" value="Carbonic_anhydrase_sf"/>
</dbReference>
<dbReference type="SMART" id="SM00947">
    <property type="entry name" value="Pro_CA"/>
    <property type="match status" value="1"/>
</dbReference>
<dbReference type="FunFam" id="3.40.1050.10:FF:000001">
    <property type="entry name" value="Carbonic anhydrase"/>
    <property type="match status" value="1"/>
</dbReference>
<dbReference type="SUPFAM" id="SSF53056">
    <property type="entry name" value="beta-carbonic anhydrase, cab"/>
    <property type="match status" value="1"/>
</dbReference>
<protein>
    <recommendedName>
        <fullName evidence="3 10">Carbonic anhydrase</fullName>
        <ecNumber evidence="2 10">4.2.1.1</ecNumber>
    </recommendedName>
    <alternativeName>
        <fullName evidence="7 10">Carbonate dehydratase</fullName>
    </alternativeName>
</protein>
<dbReference type="PROSITE" id="PS00704">
    <property type="entry name" value="PROK_CO2_ANHYDRASE_1"/>
    <property type="match status" value="1"/>
</dbReference>
<dbReference type="NCBIfam" id="NF007756">
    <property type="entry name" value="PRK10437.1"/>
    <property type="match status" value="1"/>
</dbReference>
<keyword evidence="6 10" id="KW-0456">Lyase</keyword>
<feature type="binding site" evidence="9">
    <location>
        <position position="122"/>
    </location>
    <ligand>
        <name>Zn(2+)</name>
        <dbReference type="ChEBI" id="CHEBI:29105"/>
    </ligand>
</feature>
<comment type="caution">
    <text evidence="11">The sequence shown here is derived from an EMBL/GenBank/DDBJ whole genome shotgun (WGS) entry which is preliminary data.</text>
</comment>
<dbReference type="PANTHER" id="PTHR11002">
    <property type="entry name" value="CARBONIC ANHYDRASE"/>
    <property type="match status" value="1"/>
</dbReference>
<reference evidence="11" key="1">
    <citation type="submission" date="2021-06" db="EMBL/GenBank/DDBJ databases">
        <authorList>
            <person name="Kallberg Y."/>
            <person name="Tangrot J."/>
            <person name="Rosling A."/>
        </authorList>
    </citation>
    <scope>NUCLEOTIDE SEQUENCE</scope>
    <source>
        <strain evidence="11">CL551</strain>
    </source>
</reference>
<dbReference type="PROSITE" id="PS00705">
    <property type="entry name" value="PROK_CO2_ANHYDRASE_2"/>
    <property type="match status" value="1"/>
</dbReference>
<dbReference type="GO" id="GO:0015976">
    <property type="term" value="P:carbon utilization"/>
    <property type="evidence" value="ECO:0007669"/>
    <property type="project" value="InterPro"/>
</dbReference>
<comment type="function">
    <text evidence="10">Reversible hydration of carbon dioxide.</text>
</comment>
<comment type="cofactor">
    <cofactor evidence="9">
        <name>Zn(2+)</name>
        <dbReference type="ChEBI" id="CHEBI:29105"/>
    </cofactor>
    <text evidence="9">Binds 1 zinc ion per subunit.</text>
</comment>
<feature type="binding site" evidence="9">
    <location>
        <position position="119"/>
    </location>
    <ligand>
        <name>Zn(2+)</name>
        <dbReference type="ChEBI" id="CHEBI:29105"/>
    </ligand>
</feature>
<organism evidence="11 12">
    <name type="scientific">Acaulospora morrowiae</name>
    <dbReference type="NCBI Taxonomy" id="94023"/>
    <lineage>
        <taxon>Eukaryota</taxon>
        <taxon>Fungi</taxon>
        <taxon>Fungi incertae sedis</taxon>
        <taxon>Mucoromycota</taxon>
        <taxon>Glomeromycotina</taxon>
        <taxon>Glomeromycetes</taxon>
        <taxon>Diversisporales</taxon>
        <taxon>Acaulosporaceae</taxon>
        <taxon>Acaulospora</taxon>
    </lineage>
</organism>
<dbReference type="GO" id="GO:0004089">
    <property type="term" value="F:carbonate dehydratase activity"/>
    <property type="evidence" value="ECO:0007669"/>
    <property type="project" value="UniProtKB-UniRule"/>
</dbReference>
<dbReference type="CDD" id="cd00883">
    <property type="entry name" value="beta_CA_cladeA"/>
    <property type="match status" value="1"/>
</dbReference>
<feature type="non-terminal residue" evidence="11">
    <location>
        <position position="231"/>
    </location>
</feature>
<dbReference type="Pfam" id="PF00484">
    <property type="entry name" value="Pro_CA"/>
    <property type="match status" value="1"/>
</dbReference>
<evidence type="ECO:0000256" key="10">
    <source>
        <dbReference type="RuleBase" id="RU003956"/>
    </source>
</evidence>